<comment type="subunit">
    <text evidence="4">Homotetramer.</text>
</comment>
<dbReference type="PANTHER" id="PTHR34383:SF1">
    <property type="entry name" value="ADP-POLYPHOSPHATE PHOSPHOTRANSFERASE"/>
    <property type="match status" value="1"/>
</dbReference>
<dbReference type="EC" id="2.7.4.-" evidence="4"/>
<comment type="similarity">
    <text evidence="1 4">Belongs to the polyphosphate kinase 2 (PPK2) family. Class I subfamily.</text>
</comment>
<evidence type="ECO:0000259" key="5">
    <source>
        <dbReference type="Pfam" id="PF03976"/>
    </source>
</evidence>
<dbReference type="InterPro" id="IPR022486">
    <property type="entry name" value="PPK2_PA0141"/>
</dbReference>
<dbReference type="EMBL" id="QFPW01000002">
    <property type="protein sequence ID" value="PZQ51429.1"/>
    <property type="molecule type" value="Genomic_DNA"/>
</dbReference>
<protein>
    <recommendedName>
        <fullName evidence="4">ADP/GDP-polyphosphate phosphotransferase</fullName>
        <ecNumber evidence="4">2.7.4.-</ecNumber>
    </recommendedName>
    <alternativeName>
        <fullName evidence="4">Polyphosphate kinase PPK2</fullName>
    </alternativeName>
</protein>
<evidence type="ECO:0000256" key="3">
    <source>
        <dbReference type="ARBA" id="ARBA00022777"/>
    </source>
</evidence>
<dbReference type="AlphaFoldDB" id="A0A2W5NGP1"/>
<comment type="caution">
    <text evidence="6">The sequence shown here is derived from an EMBL/GenBank/DDBJ whole genome shotgun (WGS) entry which is preliminary data.</text>
</comment>
<dbReference type="InterPro" id="IPR022488">
    <property type="entry name" value="PPK2-related"/>
</dbReference>
<sequence>MAKSEKKPGKKAAEAKVPGAEKPFDGAVSRFVKKGAPAEIRDRLREAGKDTILDPRYPYPERMSSDEYEAANEACQLELVKVQSWLRGTGQRVVLVFEGRDAAGKGGTIKAVTENLNPRFARVVALPAPDETERGQWYFQRYIERLPTTGEMVLFDRSWYNRGVVEHVFGWCTPAERERFFAQLPEFEDMLVRDGIILIKLWIAIGQAEQLRQFTQREKDPLKQWKLSQTDIDGLSRWDDYTAAIAETFQRSHTSLAPWSVVWAEDKRRARIASMRAILTKLDYPGKIDLPPDPLITGTPELLLNRDPA</sequence>
<feature type="domain" description="Polyphosphate kinase-2-related" evidence="5">
    <location>
        <begin position="63"/>
        <end position="286"/>
    </location>
</feature>
<evidence type="ECO:0000256" key="4">
    <source>
        <dbReference type="RuleBase" id="RU369062"/>
    </source>
</evidence>
<keyword evidence="2 4" id="KW-0808">Transferase</keyword>
<comment type="function">
    <text evidence="4">Uses inorganic polyphosphate (polyP) as a donor to convert GDP to GTP or ADP to ATP.</text>
</comment>
<evidence type="ECO:0000256" key="1">
    <source>
        <dbReference type="ARBA" id="ARBA00009924"/>
    </source>
</evidence>
<dbReference type="GO" id="GO:0006793">
    <property type="term" value="P:phosphorus metabolic process"/>
    <property type="evidence" value="ECO:0007669"/>
    <property type="project" value="InterPro"/>
</dbReference>
<dbReference type="SUPFAM" id="SSF52540">
    <property type="entry name" value="P-loop containing nucleoside triphosphate hydrolases"/>
    <property type="match status" value="1"/>
</dbReference>
<name>A0A2W5NGP1_RHOSU</name>
<dbReference type="Pfam" id="PF03976">
    <property type="entry name" value="PPK2"/>
    <property type="match status" value="1"/>
</dbReference>
<dbReference type="NCBIfam" id="TIGR03707">
    <property type="entry name" value="PPK2_P_aer"/>
    <property type="match status" value="1"/>
</dbReference>
<reference evidence="6 7" key="1">
    <citation type="submission" date="2017-08" db="EMBL/GenBank/DDBJ databases">
        <title>Infants hospitalized years apart are colonized by the same room-sourced microbial strains.</title>
        <authorList>
            <person name="Brooks B."/>
            <person name="Olm M.R."/>
            <person name="Firek B.A."/>
            <person name="Baker R."/>
            <person name="Thomas B.C."/>
            <person name="Morowitz M.J."/>
            <person name="Banfield J.F."/>
        </authorList>
    </citation>
    <scope>NUCLEOTIDE SEQUENCE [LARGE SCALE GENOMIC DNA]</scope>
    <source>
        <strain evidence="6">S2_005_002_R2_34</strain>
    </source>
</reference>
<organism evidence="6 7">
    <name type="scientific">Rhodovulum sulfidophilum</name>
    <name type="common">Rhodobacter sulfidophilus</name>
    <dbReference type="NCBI Taxonomy" id="35806"/>
    <lineage>
        <taxon>Bacteria</taxon>
        <taxon>Pseudomonadati</taxon>
        <taxon>Pseudomonadota</taxon>
        <taxon>Alphaproteobacteria</taxon>
        <taxon>Rhodobacterales</taxon>
        <taxon>Paracoccaceae</taxon>
        <taxon>Rhodovulum</taxon>
    </lineage>
</organism>
<keyword evidence="3 4" id="KW-0418">Kinase</keyword>
<gene>
    <name evidence="6" type="primary">ppk2</name>
    <name evidence="6" type="ORF">DI556_04495</name>
</gene>
<evidence type="ECO:0000313" key="6">
    <source>
        <dbReference type="EMBL" id="PZQ51429.1"/>
    </source>
</evidence>
<proteinExistence type="inferred from homology"/>
<evidence type="ECO:0000256" key="2">
    <source>
        <dbReference type="ARBA" id="ARBA00022679"/>
    </source>
</evidence>
<evidence type="ECO:0000313" key="7">
    <source>
        <dbReference type="Proteomes" id="UP000249185"/>
    </source>
</evidence>
<accession>A0A2W5NGP1</accession>
<dbReference type="InterPro" id="IPR027417">
    <property type="entry name" value="P-loop_NTPase"/>
</dbReference>
<dbReference type="GO" id="GO:0008976">
    <property type="term" value="F:polyphosphate kinase activity"/>
    <property type="evidence" value="ECO:0007669"/>
    <property type="project" value="UniProtKB-UniRule"/>
</dbReference>
<dbReference type="Gene3D" id="3.40.50.300">
    <property type="entry name" value="P-loop containing nucleotide triphosphate hydrolases"/>
    <property type="match status" value="1"/>
</dbReference>
<dbReference type="PANTHER" id="PTHR34383">
    <property type="entry name" value="POLYPHOSPHATE:AMP PHOSPHOTRANSFERASE-RELATED"/>
    <property type="match status" value="1"/>
</dbReference>
<dbReference type="Proteomes" id="UP000249185">
    <property type="component" value="Unassembled WGS sequence"/>
</dbReference>